<dbReference type="InterPro" id="IPR036388">
    <property type="entry name" value="WH-like_DNA-bd_sf"/>
</dbReference>
<dbReference type="InterPro" id="IPR013249">
    <property type="entry name" value="RNA_pol_sigma70_r4_t2"/>
</dbReference>
<accession>X1SE13</accession>
<dbReference type="SUPFAM" id="SSF88659">
    <property type="entry name" value="Sigma3 and sigma4 domains of RNA polymerase sigma factors"/>
    <property type="match status" value="1"/>
</dbReference>
<gene>
    <name evidence="2" type="ORF">S12H4_32538</name>
</gene>
<sequence length="89" mass="10448">MINTAITNYHKTRKHRYQFDIEEVDEIEIDGVNLKESDFTHEELLKVISELPEGYRIVFNLHAIEGFKHKEIAGILNIDINTSKSQYSR</sequence>
<feature type="non-terminal residue" evidence="2">
    <location>
        <position position="89"/>
    </location>
</feature>
<dbReference type="Gene3D" id="1.10.10.10">
    <property type="entry name" value="Winged helix-like DNA-binding domain superfamily/Winged helix DNA-binding domain"/>
    <property type="match status" value="1"/>
</dbReference>
<proteinExistence type="predicted"/>
<dbReference type="GO" id="GO:0003677">
    <property type="term" value="F:DNA binding"/>
    <property type="evidence" value="ECO:0007669"/>
    <property type="project" value="InterPro"/>
</dbReference>
<reference evidence="2" key="1">
    <citation type="journal article" date="2014" name="Front. Microbiol.">
        <title>High frequency of phylogenetically diverse reductive dehalogenase-homologous genes in deep subseafloor sedimentary metagenomes.</title>
        <authorList>
            <person name="Kawai M."/>
            <person name="Futagami T."/>
            <person name="Toyoda A."/>
            <person name="Takaki Y."/>
            <person name="Nishi S."/>
            <person name="Hori S."/>
            <person name="Arai W."/>
            <person name="Tsubouchi T."/>
            <person name="Morono Y."/>
            <person name="Uchiyama I."/>
            <person name="Ito T."/>
            <person name="Fujiyama A."/>
            <person name="Inagaki F."/>
            <person name="Takami H."/>
        </authorList>
    </citation>
    <scope>NUCLEOTIDE SEQUENCE</scope>
    <source>
        <strain evidence="2">Expedition CK06-06</strain>
    </source>
</reference>
<dbReference type="GO" id="GO:0016987">
    <property type="term" value="F:sigma factor activity"/>
    <property type="evidence" value="ECO:0007669"/>
    <property type="project" value="InterPro"/>
</dbReference>
<dbReference type="EMBL" id="BARW01019087">
    <property type="protein sequence ID" value="GAI91208.1"/>
    <property type="molecule type" value="Genomic_DNA"/>
</dbReference>
<dbReference type="AlphaFoldDB" id="X1SE13"/>
<dbReference type="GO" id="GO:0006352">
    <property type="term" value="P:DNA-templated transcription initiation"/>
    <property type="evidence" value="ECO:0007669"/>
    <property type="project" value="InterPro"/>
</dbReference>
<protein>
    <recommendedName>
        <fullName evidence="1">RNA polymerase sigma factor 70 region 4 type 2 domain-containing protein</fullName>
    </recommendedName>
</protein>
<feature type="domain" description="RNA polymerase sigma factor 70 region 4 type 2" evidence="1">
    <location>
        <begin position="42"/>
        <end position="89"/>
    </location>
</feature>
<evidence type="ECO:0000259" key="1">
    <source>
        <dbReference type="Pfam" id="PF08281"/>
    </source>
</evidence>
<organism evidence="2">
    <name type="scientific">marine sediment metagenome</name>
    <dbReference type="NCBI Taxonomy" id="412755"/>
    <lineage>
        <taxon>unclassified sequences</taxon>
        <taxon>metagenomes</taxon>
        <taxon>ecological metagenomes</taxon>
    </lineage>
</organism>
<evidence type="ECO:0000313" key="2">
    <source>
        <dbReference type="EMBL" id="GAI91208.1"/>
    </source>
</evidence>
<name>X1SE13_9ZZZZ</name>
<comment type="caution">
    <text evidence="2">The sequence shown here is derived from an EMBL/GenBank/DDBJ whole genome shotgun (WGS) entry which is preliminary data.</text>
</comment>
<dbReference type="InterPro" id="IPR013324">
    <property type="entry name" value="RNA_pol_sigma_r3/r4-like"/>
</dbReference>
<dbReference type="Pfam" id="PF08281">
    <property type="entry name" value="Sigma70_r4_2"/>
    <property type="match status" value="1"/>
</dbReference>